<gene>
    <name evidence="2" type="ORF">J4478_02515</name>
</gene>
<dbReference type="EMBL" id="JAGVWB010000018">
    <property type="protein sequence ID" value="MBS3058252.1"/>
    <property type="molecule type" value="Genomic_DNA"/>
</dbReference>
<evidence type="ECO:0000256" key="1">
    <source>
        <dbReference type="SAM" id="MobiDB-lite"/>
    </source>
</evidence>
<feature type="region of interest" description="Disordered" evidence="1">
    <location>
        <begin position="44"/>
        <end position="94"/>
    </location>
</feature>
<dbReference type="Proteomes" id="UP000680185">
    <property type="component" value="Unassembled WGS sequence"/>
</dbReference>
<organism evidence="2 3">
    <name type="scientific">Candidatus Iainarchaeum sp</name>
    <dbReference type="NCBI Taxonomy" id="3101447"/>
    <lineage>
        <taxon>Archaea</taxon>
        <taxon>Candidatus Iainarchaeota</taxon>
        <taxon>Candidatus Iainarchaeia</taxon>
        <taxon>Candidatus Iainarchaeales</taxon>
        <taxon>Candidatus Iainarchaeaceae</taxon>
        <taxon>Candidatus Iainarchaeum</taxon>
    </lineage>
</organism>
<dbReference type="Gene3D" id="1.20.5.340">
    <property type="match status" value="1"/>
</dbReference>
<name>A0A8T4KXB5_9ARCH</name>
<evidence type="ECO:0000313" key="3">
    <source>
        <dbReference type="Proteomes" id="UP000680185"/>
    </source>
</evidence>
<reference evidence="2" key="1">
    <citation type="submission" date="2021-03" db="EMBL/GenBank/DDBJ databases">
        <authorList>
            <person name="Jaffe A."/>
        </authorList>
    </citation>
    <scope>NUCLEOTIDE SEQUENCE</scope>
    <source>
        <strain evidence="2">RIFCSPLOWO2_01_FULL_43_13</strain>
    </source>
</reference>
<protein>
    <submittedName>
        <fullName evidence="2">Uncharacterized protein</fullName>
    </submittedName>
</protein>
<proteinExistence type="predicted"/>
<evidence type="ECO:0000313" key="2">
    <source>
        <dbReference type="EMBL" id="MBS3058252.1"/>
    </source>
</evidence>
<reference evidence="2" key="2">
    <citation type="submission" date="2021-05" db="EMBL/GenBank/DDBJ databases">
        <title>Protein family content uncovers lineage relationships and bacterial pathway maintenance mechanisms in DPANN archaea.</title>
        <authorList>
            <person name="Castelle C.J."/>
            <person name="Meheust R."/>
            <person name="Jaffe A.L."/>
            <person name="Seitz K."/>
            <person name="Gong X."/>
            <person name="Baker B.J."/>
            <person name="Banfield J.F."/>
        </authorList>
    </citation>
    <scope>NUCLEOTIDE SEQUENCE</scope>
    <source>
        <strain evidence="2">RIFCSPLOWO2_01_FULL_43_13</strain>
    </source>
</reference>
<dbReference type="AlphaFoldDB" id="A0A8T4KXB5"/>
<comment type="caution">
    <text evidence="2">The sequence shown here is derived from an EMBL/GenBank/DDBJ whole genome shotgun (WGS) entry which is preliminary data.</text>
</comment>
<feature type="compositionally biased region" description="Basic and acidic residues" evidence="1">
    <location>
        <begin position="45"/>
        <end position="65"/>
    </location>
</feature>
<sequence length="184" mass="20444">MAENSVILDSVRKMLKSGLDDDIIRSTLVDFGLGEKEIQQVLAEAKGEKPKEKPAMEKPVEKKQVQEQGALEEEPLEREQAGSENDFEGLRDSATQNVFEEHSAKIDEVSEKIDGLHERISSVIGNGSFSSEELDSKLSSLNSRLDSISADVKELKAGTNALVELLKKVLETDREVLHNLERKK</sequence>
<accession>A0A8T4KXB5</accession>